<sequence length="368" mass="40921">MVQSRKVLERIQPYSPGKPIWEVQKELGLNQVIKMASNENPIGPSSKALEAITKNLSTINRYPDAAALKLKEALADRISVKVDQLIVTNGADELITLISETFLEAGDEIIVPSPSFSEYDFGAHIMGAAVVPAKLGQNFEYDIEEILKAVTDRTKIVYLCSPNNPTGTYLPKQLFQELLERLPREILVVFDGAYAHYASAENYTDGIEYILSGYPVLVLQTFSKIYGLAGVRVGYGAAREDIIQRVLKVKEPFNVNVLAQAAATAAIYDEAHVDFSKKVNEQGRSQLYKAFSEMNVRYVESMSNFVLIKIDGNAKSFYEKLLAKGIIVRYGAIWGLPDYIRVSIGTYEENAAFIQAMSTILNERIEAI</sequence>
<evidence type="ECO:0000256" key="8">
    <source>
        <dbReference type="ARBA" id="ARBA00022898"/>
    </source>
</evidence>
<feature type="modified residue" description="N6-(pyridoxal phosphate)lysine" evidence="11">
    <location>
        <position position="224"/>
    </location>
</feature>
<dbReference type="NCBIfam" id="TIGR01141">
    <property type="entry name" value="hisC"/>
    <property type="match status" value="1"/>
</dbReference>
<dbReference type="InterPro" id="IPR005861">
    <property type="entry name" value="HisP_aminotrans"/>
</dbReference>
<dbReference type="SUPFAM" id="SSF53383">
    <property type="entry name" value="PLP-dependent transferases"/>
    <property type="match status" value="1"/>
</dbReference>
<evidence type="ECO:0000256" key="10">
    <source>
        <dbReference type="ARBA" id="ARBA00047481"/>
    </source>
</evidence>
<dbReference type="GO" id="GO:0000105">
    <property type="term" value="P:L-histidine biosynthetic process"/>
    <property type="evidence" value="ECO:0007669"/>
    <property type="project" value="UniProtKB-UniRule"/>
</dbReference>
<keyword evidence="7 11" id="KW-0808">Transferase</keyword>
<dbReference type="InterPro" id="IPR015424">
    <property type="entry name" value="PyrdxlP-dep_Trfase"/>
</dbReference>
<dbReference type="Pfam" id="PF00155">
    <property type="entry name" value="Aminotran_1_2"/>
    <property type="match status" value="1"/>
</dbReference>
<reference evidence="13 14" key="1">
    <citation type="submission" date="2016-12" db="EMBL/GenBank/DDBJ databases">
        <title>Domibacillus antri genome sequencing.</title>
        <authorList>
            <person name="Verma A."/>
            <person name="Krishnamurthi S."/>
        </authorList>
    </citation>
    <scope>NUCLEOTIDE SEQUENCE [LARGE SCALE GENOMIC DNA]</scope>
    <source>
        <strain evidence="13 14">XD80</strain>
    </source>
</reference>
<evidence type="ECO:0000256" key="5">
    <source>
        <dbReference type="ARBA" id="ARBA00022576"/>
    </source>
</evidence>
<dbReference type="PANTHER" id="PTHR43643:SF6">
    <property type="entry name" value="HISTIDINOL-PHOSPHATE AMINOTRANSFERASE"/>
    <property type="match status" value="1"/>
</dbReference>
<comment type="pathway">
    <text evidence="2 11">Amino-acid biosynthesis; L-histidine biosynthesis; L-histidine from 5-phospho-alpha-D-ribose 1-diphosphate: step 7/9.</text>
</comment>
<dbReference type="Proteomes" id="UP000185568">
    <property type="component" value="Unassembled WGS sequence"/>
</dbReference>
<evidence type="ECO:0000313" key="13">
    <source>
        <dbReference type="EMBL" id="OLN22149.1"/>
    </source>
</evidence>
<dbReference type="InterPro" id="IPR004839">
    <property type="entry name" value="Aminotransferase_I/II_large"/>
</dbReference>
<dbReference type="STRING" id="1714264.BTO30_11285"/>
<protein>
    <recommendedName>
        <fullName evidence="11">Histidinol-phosphate aminotransferase</fullName>
        <ecNumber evidence="11">2.6.1.9</ecNumber>
    </recommendedName>
    <alternativeName>
        <fullName evidence="11">Imidazole acetol-phosphate transaminase</fullName>
    </alternativeName>
</protein>
<evidence type="ECO:0000256" key="3">
    <source>
        <dbReference type="ARBA" id="ARBA00007970"/>
    </source>
</evidence>
<dbReference type="RefSeq" id="WP_075398837.1">
    <property type="nucleotide sequence ID" value="NZ_MSDU01000023.1"/>
</dbReference>
<evidence type="ECO:0000256" key="9">
    <source>
        <dbReference type="ARBA" id="ARBA00023102"/>
    </source>
</evidence>
<dbReference type="InterPro" id="IPR015422">
    <property type="entry name" value="PyrdxlP-dep_Trfase_small"/>
</dbReference>
<keyword evidence="6 11" id="KW-0028">Amino-acid biosynthesis</keyword>
<comment type="similarity">
    <text evidence="3 11">Belongs to the class-II pyridoxal-phosphate-dependent aminotransferase family. Histidinol-phosphate aminotransferase subfamily.</text>
</comment>
<dbReference type="Gene3D" id="3.90.1150.10">
    <property type="entry name" value="Aspartate Aminotransferase, domain 1"/>
    <property type="match status" value="1"/>
</dbReference>
<dbReference type="PANTHER" id="PTHR43643">
    <property type="entry name" value="HISTIDINOL-PHOSPHATE AMINOTRANSFERASE 2"/>
    <property type="match status" value="1"/>
</dbReference>
<dbReference type="InterPro" id="IPR050106">
    <property type="entry name" value="HistidinolP_aminotransfase"/>
</dbReference>
<evidence type="ECO:0000256" key="2">
    <source>
        <dbReference type="ARBA" id="ARBA00005011"/>
    </source>
</evidence>
<evidence type="ECO:0000259" key="12">
    <source>
        <dbReference type="Pfam" id="PF00155"/>
    </source>
</evidence>
<gene>
    <name evidence="11" type="primary">hisC</name>
    <name evidence="13" type="ORF">BTO30_11285</name>
</gene>
<comment type="subunit">
    <text evidence="4 11">Homodimer.</text>
</comment>
<feature type="domain" description="Aminotransferase class I/classII large" evidence="12">
    <location>
        <begin position="31"/>
        <end position="356"/>
    </location>
</feature>
<keyword evidence="9 11" id="KW-0368">Histidine biosynthesis</keyword>
<dbReference type="Gene3D" id="3.40.640.10">
    <property type="entry name" value="Type I PLP-dependent aspartate aminotransferase-like (Major domain)"/>
    <property type="match status" value="1"/>
</dbReference>
<evidence type="ECO:0000256" key="6">
    <source>
        <dbReference type="ARBA" id="ARBA00022605"/>
    </source>
</evidence>
<evidence type="ECO:0000256" key="4">
    <source>
        <dbReference type="ARBA" id="ARBA00011738"/>
    </source>
</evidence>
<evidence type="ECO:0000313" key="14">
    <source>
        <dbReference type="Proteomes" id="UP000185568"/>
    </source>
</evidence>
<evidence type="ECO:0000256" key="7">
    <source>
        <dbReference type="ARBA" id="ARBA00022679"/>
    </source>
</evidence>
<dbReference type="CDD" id="cd00609">
    <property type="entry name" value="AAT_like"/>
    <property type="match status" value="1"/>
</dbReference>
<keyword evidence="5 11" id="KW-0032">Aminotransferase</keyword>
<dbReference type="OrthoDB" id="9813612at2"/>
<dbReference type="GO" id="GO:0004400">
    <property type="term" value="F:histidinol-phosphate transaminase activity"/>
    <property type="evidence" value="ECO:0007669"/>
    <property type="project" value="UniProtKB-UniRule"/>
</dbReference>
<name>A0A1Q8Q482_9BACI</name>
<keyword evidence="8 11" id="KW-0663">Pyridoxal phosphate</keyword>
<dbReference type="HAMAP" id="MF_01023">
    <property type="entry name" value="HisC_aminotrans_2"/>
    <property type="match status" value="1"/>
</dbReference>
<dbReference type="UniPathway" id="UPA00031">
    <property type="reaction ID" value="UER00012"/>
</dbReference>
<dbReference type="EC" id="2.6.1.9" evidence="11"/>
<comment type="catalytic activity">
    <reaction evidence="10 11">
        <text>L-histidinol phosphate + 2-oxoglutarate = 3-(imidazol-4-yl)-2-oxopropyl phosphate + L-glutamate</text>
        <dbReference type="Rhea" id="RHEA:23744"/>
        <dbReference type="ChEBI" id="CHEBI:16810"/>
        <dbReference type="ChEBI" id="CHEBI:29985"/>
        <dbReference type="ChEBI" id="CHEBI:57766"/>
        <dbReference type="ChEBI" id="CHEBI:57980"/>
        <dbReference type="EC" id="2.6.1.9"/>
    </reaction>
</comment>
<dbReference type="AlphaFoldDB" id="A0A1Q8Q482"/>
<dbReference type="InterPro" id="IPR015421">
    <property type="entry name" value="PyrdxlP-dep_Trfase_major"/>
</dbReference>
<dbReference type="GO" id="GO:0030170">
    <property type="term" value="F:pyridoxal phosphate binding"/>
    <property type="evidence" value="ECO:0007669"/>
    <property type="project" value="InterPro"/>
</dbReference>
<proteinExistence type="inferred from homology"/>
<keyword evidence="14" id="KW-1185">Reference proteome</keyword>
<evidence type="ECO:0000256" key="11">
    <source>
        <dbReference type="HAMAP-Rule" id="MF_01023"/>
    </source>
</evidence>
<comment type="caution">
    <text evidence="13">The sequence shown here is derived from an EMBL/GenBank/DDBJ whole genome shotgun (WGS) entry which is preliminary data.</text>
</comment>
<comment type="cofactor">
    <cofactor evidence="1 11">
        <name>pyridoxal 5'-phosphate</name>
        <dbReference type="ChEBI" id="CHEBI:597326"/>
    </cofactor>
</comment>
<accession>A0A1Q8Q482</accession>
<organism evidence="13 14">
    <name type="scientific">Domibacillus antri</name>
    <dbReference type="NCBI Taxonomy" id="1714264"/>
    <lineage>
        <taxon>Bacteria</taxon>
        <taxon>Bacillati</taxon>
        <taxon>Bacillota</taxon>
        <taxon>Bacilli</taxon>
        <taxon>Bacillales</taxon>
        <taxon>Bacillaceae</taxon>
        <taxon>Domibacillus</taxon>
    </lineage>
</organism>
<dbReference type="EMBL" id="MSDU01000023">
    <property type="protein sequence ID" value="OLN22149.1"/>
    <property type="molecule type" value="Genomic_DNA"/>
</dbReference>
<evidence type="ECO:0000256" key="1">
    <source>
        <dbReference type="ARBA" id="ARBA00001933"/>
    </source>
</evidence>